<proteinExistence type="predicted"/>
<organism evidence="1 2">
    <name type="scientific">Bugula neritina</name>
    <name type="common">Brown bryozoan</name>
    <name type="synonym">Sertularia neritina</name>
    <dbReference type="NCBI Taxonomy" id="10212"/>
    <lineage>
        <taxon>Eukaryota</taxon>
        <taxon>Metazoa</taxon>
        <taxon>Spiralia</taxon>
        <taxon>Lophotrochozoa</taxon>
        <taxon>Bryozoa</taxon>
        <taxon>Gymnolaemata</taxon>
        <taxon>Cheilostomatida</taxon>
        <taxon>Flustrina</taxon>
        <taxon>Buguloidea</taxon>
        <taxon>Bugulidae</taxon>
        <taxon>Bugula</taxon>
    </lineage>
</organism>
<sequence length="76" mass="8279">MKITSHPMISERPSCFQWAPMMKTGIIIVGGQAAEGRQHNCSTKPGADDPAEMVSQIYSAKLSPLQQNLLYNASKS</sequence>
<evidence type="ECO:0000313" key="2">
    <source>
        <dbReference type="Proteomes" id="UP000593567"/>
    </source>
</evidence>
<comment type="caution">
    <text evidence="1">The sequence shown here is derived from an EMBL/GenBank/DDBJ whole genome shotgun (WGS) entry which is preliminary data.</text>
</comment>
<evidence type="ECO:0000313" key="1">
    <source>
        <dbReference type="EMBL" id="KAF6038733.1"/>
    </source>
</evidence>
<dbReference type="AlphaFoldDB" id="A0A7J7KKE7"/>
<accession>A0A7J7KKE7</accession>
<protein>
    <submittedName>
        <fullName evidence="1">Uncharacterized protein</fullName>
    </submittedName>
</protein>
<dbReference type="Proteomes" id="UP000593567">
    <property type="component" value="Unassembled WGS sequence"/>
</dbReference>
<name>A0A7J7KKE7_BUGNE</name>
<dbReference type="EMBL" id="VXIV02000365">
    <property type="protein sequence ID" value="KAF6038733.1"/>
    <property type="molecule type" value="Genomic_DNA"/>
</dbReference>
<gene>
    <name evidence="1" type="ORF">EB796_002958</name>
</gene>
<keyword evidence="2" id="KW-1185">Reference proteome</keyword>
<reference evidence="1" key="1">
    <citation type="submission" date="2020-06" db="EMBL/GenBank/DDBJ databases">
        <title>Draft genome of Bugula neritina, a colonial animal packing powerful symbionts and potential medicines.</title>
        <authorList>
            <person name="Rayko M."/>
        </authorList>
    </citation>
    <scope>NUCLEOTIDE SEQUENCE [LARGE SCALE GENOMIC DNA]</scope>
    <source>
        <strain evidence="1">Kwan_BN1</strain>
    </source>
</reference>